<sequence length="54" mass="6227">MVYNKFEFIISGGMAVPSLSLSFGSVIYLIYLPPFLRFIIVQLVYLHRLYIGIL</sequence>
<gene>
    <name evidence="1" type="ORF">SAMN05660841_01793</name>
</gene>
<protein>
    <submittedName>
        <fullName evidence="1">Uncharacterized protein</fullName>
    </submittedName>
</protein>
<keyword evidence="2" id="KW-1185">Reference proteome</keyword>
<dbReference type="EMBL" id="FUZF01000006">
    <property type="protein sequence ID" value="SKB67477.1"/>
    <property type="molecule type" value="Genomic_DNA"/>
</dbReference>
<organism evidence="1 2">
    <name type="scientific">Sphingobacterium nematocida</name>
    <dbReference type="NCBI Taxonomy" id="1513896"/>
    <lineage>
        <taxon>Bacteria</taxon>
        <taxon>Pseudomonadati</taxon>
        <taxon>Bacteroidota</taxon>
        <taxon>Sphingobacteriia</taxon>
        <taxon>Sphingobacteriales</taxon>
        <taxon>Sphingobacteriaceae</taxon>
        <taxon>Sphingobacterium</taxon>
    </lineage>
</organism>
<accession>A0A1T5D7A2</accession>
<reference evidence="2" key="1">
    <citation type="submission" date="2017-02" db="EMBL/GenBank/DDBJ databases">
        <authorList>
            <person name="Varghese N."/>
            <person name="Submissions S."/>
        </authorList>
    </citation>
    <scope>NUCLEOTIDE SEQUENCE [LARGE SCALE GENOMIC DNA]</scope>
    <source>
        <strain evidence="2">DSM 24091</strain>
    </source>
</reference>
<proteinExistence type="predicted"/>
<evidence type="ECO:0000313" key="1">
    <source>
        <dbReference type="EMBL" id="SKB67477.1"/>
    </source>
</evidence>
<evidence type="ECO:0000313" key="2">
    <source>
        <dbReference type="Proteomes" id="UP000190150"/>
    </source>
</evidence>
<dbReference type="AlphaFoldDB" id="A0A1T5D7A2"/>
<dbReference type="Proteomes" id="UP000190150">
    <property type="component" value="Unassembled WGS sequence"/>
</dbReference>
<name>A0A1T5D7A2_9SPHI</name>